<keyword evidence="2" id="KW-1133">Transmembrane helix</keyword>
<keyword evidence="2" id="KW-0812">Transmembrane</keyword>
<dbReference type="OrthoDB" id="7210788at2"/>
<dbReference type="InterPro" id="IPR006311">
    <property type="entry name" value="TAT_signal"/>
</dbReference>
<evidence type="ECO:0000256" key="1">
    <source>
        <dbReference type="SAM" id="MobiDB-lite"/>
    </source>
</evidence>
<name>A0A5C8HQV4_9MICO</name>
<organism evidence="4 5">
    <name type="scientific">Microbacterium mitrae</name>
    <dbReference type="NCBI Taxonomy" id="664640"/>
    <lineage>
        <taxon>Bacteria</taxon>
        <taxon>Bacillati</taxon>
        <taxon>Actinomycetota</taxon>
        <taxon>Actinomycetes</taxon>
        <taxon>Micrococcales</taxon>
        <taxon>Microbacteriaceae</taxon>
        <taxon>Microbacterium</taxon>
    </lineage>
</organism>
<dbReference type="RefSeq" id="WP_147825325.1">
    <property type="nucleotide sequence ID" value="NZ_BAAARG010000001.1"/>
</dbReference>
<dbReference type="EMBL" id="VRSW01000001">
    <property type="protein sequence ID" value="TXK06520.1"/>
    <property type="molecule type" value="Genomic_DNA"/>
</dbReference>
<evidence type="ECO:0000256" key="2">
    <source>
        <dbReference type="SAM" id="Phobius"/>
    </source>
</evidence>
<gene>
    <name evidence="4" type="ORF">FVP60_06120</name>
</gene>
<feature type="chain" id="PRO_5022863188" evidence="3">
    <location>
        <begin position="31"/>
        <end position="212"/>
    </location>
</feature>
<evidence type="ECO:0000256" key="3">
    <source>
        <dbReference type="SAM" id="SignalP"/>
    </source>
</evidence>
<dbReference type="PROSITE" id="PS51318">
    <property type="entry name" value="TAT"/>
    <property type="match status" value="1"/>
</dbReference>
<proteinExistence type="predicted"/>
<reference evidence="4 5" key="1">
    <citation type="submission" date="2019-08" db="EMBL/GenBank/DDBJ databases">
        <authorList>
            <person name="Dong K."/>
        </authorList>
    </citation>
    <scope>NUCLEOTIDE SEQUENCE [LARGE SCALE GENOMIC DNA]</scope>
    <source>
        <strain evidence="4 5">M4-8</strain>
    </source>
</reference>
<feature type="signal peptide" evidence="3">
    <location>
        <begin position="1"/>
        <end position="30"/>
    </location>
</feature>
<dbReference type="Proteomes" id="UP000321196">
    <property type="component" value="Unassembled WGS sequence"/>
</dbReference>
<feature type="region of interest" description="Disordered" evidence="1">
    <location>
        <begin position="138"/>
        <end position="178"/>
    </location>
</feature>
<evidence type="ECO:0000313" key="4">
    <source>
        <dbReference type="EMBL" id="TXK06520.1"/>
    </source>
</evidence>
<protein>
    <submittedName>
        <fullName evidence="4">Uncharacterized protein</fullName>
    </submittedName>
</protein>
<comment type="caution">
    <text evidence="4">The sequence shown here is derived from an EMBL/GenBank/DDBJ whole genome shotgun (WGS) entry which is preliminary data.</text>
</comment>
<keyword evidence="5" id="KW-1185">Reference proteome</keyword>
<feature type="transmembrane region" description="Helical" evidence="2">
    <location>
        <begin position="184"/>
        <end position="204"/>
    </location>
</feature>
<keyword evidence="3" id="KW-0732">Signal</keyword>
<keyword evidence="2" id="KW-0472">Membrane</keyword>
<feature type="compositionally biased region" description="Low complexity" evidence="1">
    <location>
        <begin position="138"/>
        <end position="163"/>
    </location>
</feature>
<evidence type="ECO:0000313" key="5">
    <source>
        <dbReference type="Proteomes" id="UP000321196"/>
    </source>
</evidence>
<dbReference type="AlphaFoldDB" id="A0A5C8HQV4"/>
<accession>A0A5C8HQV4</accession>
<sequence length="212" mass="21732">MPRTLTSRRSLWALLALVMALLVAPFVAPAASASTPAAAAVPMETYEWAEVYFGTGEITQGETLQVTVSDLRTGRIITANLGDGAIVVPDIPAADRYGDTGFAVTIPADFPVGVHNLTIGTDEFAPIVIPITVLAGTAPPAETTEQPATTEPTPPATTESETALPGSASPDAADESRIGPPIPASAVIGVLAGIVGLIVVTAIVRRVRNART</sequence>